<name>A0ABT6Q3T1_9PROT</name>
<dbReference type="EMBL" id="JASBAO010000001">
    <property type="protein sequence ID" value="MDI2091763.1"/>
    <property type="molecule type" value="Genomic_DNA"/>
</dbReference>
<organism evidence="3 4">
    <name type="scientific">Commensalibacter oyaizuii</name>
    <dbReference type="NCBI Taxonomy" id="3043873"/>
    <lineage>
        <taxon>Bacteria</taxon>
        <taxon>Pseudomonadati</taxon>
        <taxon>Pseudomonadota</taxon>
        <taxon>Alphaproteobacteria</taxon>
        <taxon>Acetobacterales</taxon>
        <taxon>Acetobacteraceae</taxon>
    </lineage>
</organism>
<evidence type="ECO:0000256" key="1">
    <source>
        <dbReference type="ARBA" id="ARBA00006484"/>
    </source>
</evidence>
<dbReference type="Proteomes" id="UP001431634">
    <property type="component" value="Unassembled WGS sequence"/>
</dbReference>
<evidence type="ECO:0000313" key="4">
    <source>
        <dbReference type="Proteomes" id="UP001431634"/>
    </source>
</evidence>
<keyword evidence="4" id="KW-1185">Reference proteome</keyword>
<evidence type="ECO:0000256" key="2">
    <source>
        <dbReference type="ARBA" id="ARBA00023002"/>
    </source>
</evidence>
<accession>A0ABT6Q3T1</accession>
<evidence type="ECO:0000313" key="3">
    <source>
        <dbReference type="EMBL" id="MDI2091763.1"/>
    </source>
</evidence>
<dbReference type="SUPFAM" id="SSF51735">
    <property type="entry name" value="NAD(P)-binding Rossmann-fold domains"/>
    <property type="match status" value="1"/>
</dbReference>
<comment type="caution">
    <text evidence="3">The sequence shown here is derived from an EMBL/GenBank/DDBJ whole genome shotgun (WGS) entry which is preliminary data.</text>
</comment>
<comment type="similarity">
    <text evidence="1">Belongs to the short-chain dehydrogenases/reductases (SDR) family.</text>
</comment>
<keyword evidence="2" id="KW-0560">Oxidoreductase</keyword>
<dbReference type="RefSeq" id="WP_281448848.1">
    <property type="nucleotide sequence ID" value="NZ_JASBAO010000001.1"/>
</dbReference>
<dbReference type="PANTHER" id="PTHR44196">
    <property type="entry name" value="DEHYDROGENASE/REDUCTASE SDR FAMILY MEMBER 7B"/>
    <property type="match status" value="1"/>
</dbReference>
<dbReference type="InterPro" id="IPR002347">
    <property type="entry name" value="SDR_fam"/>
</dbReference>
<protein>
    <submittedName>
        <fullName evidence="3">SDR family NAD(P)-dependent oxidoreductase</fullName>
    </submittedName>
</protein>
<dbReference type="Pfam" id="PF00106">
    <property type="entry name" value="adh_short"/>
    <property type="match status" value="1"/>
</dbReference>
<proteinExistence type="inferred from homology"/>
<sequence>MSSPLHGKIAFITGASRGIGQACAIALAQAGAHCILSARTQSGLMRTDDIIRAMGGETTLLPLDLGTSDPKQYIDPIGPSIAAQYNQLDIFIHAAFQYMPLTPITQIVDSVWDKNLKTNLTNCRYLIRTLSPLLCATPNAHTIFLQNTVEPEAFWGPVAIVQAALKTMVLCWKAEVTALSSVKIDLFTPPPTNTVLRQTFFPAENKDALSSPKEVAKQIISLILSQK</sequence>
<dbReference type="InterPro" id="IPR036291">
    <property type="entry name" value="NAD(P)-bd_dom_sf"/>
</dbReference>
<dbReference type="PANTHER" id="PTHR44196:SF4">
    <property type="entry name" value="SHORT CHAIN DEHYDROGENASE"/>
    <property type="match status" value="1"/>
</dbReference>
<dbReference type="Gene3D" id="3.40.50.720">
    <property type="entry name" value="NAD(P)-binding Rossmann-like Domain"/>
    <property type="match status" value="1"/>
</dbReference>
<gene>
    <name evidence="3" type="ORF">QJV27_10345</name>
</gene>
<reference evidence="3" key="1">
    <citation type="submission" date="2023-05" db="EMBL/GenBank/DDBJ databases">
        <title>Whole genome sequence of Commensalibacter sp.</title>
        <authorList>
            <person name="Charoenyingcharoen P."/>
            <person name="Yukphan P."/>
        </authorList>
    </citation>
    <scope>NUCLEOTIDE SEQUENCE</scope>
    <source>
        <strain evidence="3">TBRC 16381</strain>
    </source>
</reference>